<dbReference type="PANTHER" id="PTHR42837">
    <property type="entry name" value="REGULATOR OF SIGMA-E PROTEASE RSEP"/>
    <property type="match status" value="1"/>
</dbReference>
<dbReference type="Pfam" id="PF17820">
    <property type="entry name" value="PDZ_6"/>
    <property type="match status" value="1"/>
</dbReference>
<evidence type="ECO:0000256" key="8">
    <source>
        <dbReference type="ARBA" id="ARBA00022989"/>
    </source>
</evidence>
<dbReference type="PANTHER" id="PTHR42837:SF2">
    <property type="entry name" value="MEMBRANE METALLOPROTEASE ARASP2, CHLOROPLASTIC-RELATED"/>
    <property type="match status" value="1"/>
</dbReference>
<gene>
    <name evidence="13" type="ORF">C8D85_2357</name>
</gene>
<name>A0A4R6X506_9GAMM</name>
<feature type="domain" description="PDZ" evidence="12">
    <location>
        <begin position="117"/>
        <end position="184"/>
    </location>
</feature>
<protein>
    <recommendedName>
        <fullName evidence="11">Zinc metalloprotease</fullName>
        <ecNumber evidence="11">3.4.24.-</ecNumber>
    </recommendedName>
</protein>
<evidence type="ECO:0000313" key="14">
    <source>
        <dbReference type="Proteomes" id="UP000295729"/>
    </source>
</evidence>
<dbReference type="SMART" id="SM00228">
    <property type="entry name" value="PDZ"/>
    <property type="match status" value="2"/>
</dbReference>
<evidence type="ECO:0000256" key="4">
    <source>
        <dbReference type="ARBA" id="ARBA00022670"/>
    </source>
</evidence>
<keyword evidence="8 11" id="KW-1133">Transmembrane helix</keyword>
<dbReference type="Proteomes" id="UP000295729">
    <property type="component" value="Unassembled WGS sequence"/>
</dbReference>
<sequence length="448" mass="48092">MIQNALSIIVALGVLITFHEFGHYIVARLCGVKVLRFSVGFGKPLYKYTAKSGTEFTLAMIPLGGYVRMLDGREGNVPEALKDQAFNYKNVWQRIAIVAAGPIANFILAIAIYALVAGLGIQTIAPKVGVLTPSSPIAQTNIEVGAEITQVNGKVTHSWEDVNLVLADLIGQSGSYSVRYLPPGSTVEEEDRFTLERWLVGEEPSNLISAIGIVPWRPQVVPTIAEVVAGGAAERAGFLKGDTVQTINGEPVSDWQSFVVWVQKSPNAKLMVDVLRDGELKTLTLIPAAREVSGVAVGLAGLAVEPPVLSDADIREREFDVFGSLGYGVHQTWQMTALTVSSIGKMLQGLISLDNLSGPITIAKVASASAESGLQSFLKFMAYLSVSLGVLNLLPIPMLDGGHLLFFGIEAVRRKPVSERIQGLAYRFGASLLFAMMAVALFNDIARL</sequence>
<evidence type="ECO:0000259" key="12">
    <source>
        <dbReference type="SMART" id="SM00228"/>
    </source>
</evidence>
<keyword evidence="11" id="KW-0479">Metal-binding</keyword>
<organism evidence="13 14">
    <name type="scientific">Marinomonas communis</name>
    <dbReference type="NCBI Taxonomy" id="28254"/>
    <lineage>
        <taxon>Bacteria</taxon>
        <taxon>Pseudomonadati</taxon>
        <taxon>Pseudomonadota</taxon>
        <taxon>Gammaproteobacteria</taxon>
        <taxon>Oceanospirillales</taxon>
        <taxon>Oceanospirillaceae</taxon>
        <taxon>Marinomonas</taxon>
    </lineage>
</organism>
<comment type="similarity">
    <text evidence="3 11">Belongs to the peptidase M50B family.</text>
</comment>
<comment type="cofactor">
    <cofactor evidence="1 11">
        <name>Zn(2+)</name>
        <dbReference type="ChEBI" id="CHEBI:29105"/>
    </cofactor>
</comment>
<dbReference type="InterPro" id="IPR036034">
    <property type="entry name" value="PDZ_sf"/>
</dbReference>
<dbReference type="AlphaFoldDB" id="A0A4R6X506"/>
<feature type="transmembrane region" description="Helical" evidence="11">
    <location>
        <begin position="6"/>
        <end position="26"/>
    </location>
</feature>
<evidence type="ECO:0000313" key="13">
    <source>
        <dbReference type="EMBL" id="TDR12324.1"/>
    </source>
</evidence>
<keyword evidence="10 11" id="KW-0472">Membrane</keyword>
<dbReference type="SUPFAM" id="SSF50156">
    <property type="entry name" value="PDZ domain-like"/>
    <property type="match status" value="2"/>
</dbReference>
<dbReference type="InterPro" id="IPR008915">
    <property type="entry name" value="Peptidase_M50"/>
</dbReference>
<dbReference type="OrthoDB" id="9782003at2"/>
<evidence type="ECO:0000256" key="6">
    <source>
        <dbReference type="ARBA" id="ARBA00022801"/>
    </source>
</evidence>
<dbReference type="InterPro" id="IPR004387">
    <property type="entry name" value="Pept_M50_Zn"/>
</dbReference>
<evidence type="ECO:0000256" key="5">
    <source>
        <dbReference type="ARBA" id="ARBA00022692"/>
    </source>
</evidence>
<dbReference type="EC" id="3.4.24.-" evidence="11"/>
<feature type="domain" description="PDZ" evidence="12">
    <location>
        <begin position="207"/>
        <end position="278"/>
    </location>
</feature>
<evidence type="ECO:0000256" key="7">
    <source>
        <dbReference type="ARBA" id="ARBA00022833"/>
    </source>
</evidence>
<evidence type="ECO:0000256" key="10">
    <source>
        <dbReference type="ARBA" id="ARBA00023136"/>
    </source>
</evidence>
<feature type="transmembrane region" description="Helical" evidence="11">
    <location>
        <begin position="424"/>
        <end position="442"/>
    </location>
</feature>
<evidence type="ECO:0000256" key="1">
    <source>
        <dbReference type="ARBA" id="ARBA00001947"/>
    </source>
</evidence>
<accession>A0A4R6X506</accession>
<keyword evidence="6 11" id="KW-0378">Hydrolase</keyword>
<dbReference type="EMBL" id="SNZA01000004">
    <property type="protein sequence ID" value="TDR12324.1"/>
    <property type="molecule type" value="Genomic_DNA"/>
</dbReference>
<feature type="transmembrane region" description="Helical" evidence="11">
    <location>
        <begin position="95"/>
        <end position="116"/>
    </location>
</feature>
<dbReference type="NCBIfam" id="TIGR00054">
    <property type="entry name" value="RIP metalloprotease RseP"/>
    <property type="match status" value="1"/>
</dbReference>
<dbReference type="GO" id="GO:0046872">
    <property type="term" value="F:metal ion binding"/>
    <property type="evidence" value="ECO:0007669"/>
    <property type="project" value="UniProtKB-KW"/>
</dbReference>
<comment type="subcellular location">
    <subcellularLocation>
        <location evidence="2">Membrane</location>
        <topology evidence="2">Multi-pass membrane protein</topology>
    </subcellularLocation>
</comment>
<dbReference type="GO" id="GO:0016020">
    <property type="term" value="C:membrane"/>
    <property type="evidence" value="ECO:0007669"/>
    <property type="project" value="UniProtKB-SubCell"/>
</dbReference>
<keyword evidence="7 11" id="KW-0862">Zinc</keyword>
<dbReference type="GO" id="GO:0004222">
    <property type="term" value="F:metalloendopeptidase activity"/>
    <property type="evidence" value="ECO:0007669"/>
    <property type="project" value="InterPro"/>
</dbReference>
<proteinExistence type="inferred from homology"/>
<dbReference type="InterPro" id="IPR001478">
    <property type="entry name" value="PDZ"/>
</dbReference>
<keyword evidence="14" id="KW-1185">Reference proteome</keyword>
<dbReference type="GO" id="GO:0006508">
    <property type="term" value="P:proteolysis"/>
    <property type="evidence" value="ECO:0007669"/>
    <property type="project" value="UniProtKB-KW"/>
</dbReference>
<evidence type="ECO:0000256" key="9">
    <source>
        <dbReference type="ARBA" id="ARBA00023049"/>
    </source>
</evidence>
<feature type="transmembrane region" description="Helical" evidence="11">
    <location>
        <begin position="380"/>
        <end position="412"/>
    </location>
</feature>
<keyword evidence="9 11" id="KW-0482">Metalloprotease</keyword>
<reference evidence="13 14" key="1">
    <citation type="submission" date="2019-03" db="EMBL/GenBank/DDBJ databases">
        <title>Genomic Encyclopedia of Type Strains, Phase IV (KMG-IV): sequencing the most valuable type-strain genomes for metagenomic binning, comparative biology and taxonomic classification.</title>
        <authorList>
            <person name="Goeker M."/>
        </authorList>
    </citation>
    <scope>NUCLEOTIDE SEQUENCE [LARGE SCALE GENOMIC DNA]</scope>
    <source>
        <strain evidence="13 14">DSM 5604</strain>
    </source>
</reference>
<dbReference type="InterPro" id="IPR041489">
    <property type="entry name" value="PDZ_6"/>
</dbReference>
<dbReference type="RefSeq" id="WP_133562922.1">
    <property type="nucleotide sequence ID" value="NZ_JAJGNH010000002.1"/>
</dbReference>
<keyword evidence="5 11" id="KW-0812">Transmembrane</keyword>
<comment type="caution">
    <text evidence="13">The sequence shown here is derived from an EMBL/GenBank/DDBJ whole genome shotgun (WGS) entry which is preliminary data.</text>
</comment>
<evidence type="ECO:0000256" key="2">
    <source>
        <dbReference type="ARBA" id="ARBA00004141"/>
    </source>
</evidence>
<keyword evidence="4 13" id="KW-0645">Protease</keyword>
<evidence type="ECO:0000256" key="3">
    <source>
        <dbReference type="ARBA" id="ARBA00007931"/>
    </source>
</evidence>
<dbReference type="Gene3D" id="2.30.42.10">
    <property type="match status" value="2"/>
</dbReference>
<dbReference type="CDD" id="cd06163">
    <property type="entry name" value="S2P-M50_PDZ_RseP-like"/>
    <property type="match status" value="2"/>
</dbReference>
<evidence type="ECO:0000256" key="11">
    <source>
        <dbReference type="RuleBase" id="RU362031"/>
    </source>
</evidence>
<dbReference type="Pfam" id="PF02163">
    <property type="entry name" value="Peptidase_M50"/>
    <property type="match status" value="1"/>
</dbReference>